<accession>A0A6A4KJ47</accession>
<dbReference type="PROSITE" id="PS50192">
    <property type="entry name" value="T_SNARE"/>
    <property type="match status" value="1"/>
</dbReference>
<dbReference type="SMART" id="SM00397">
    <property type="entry name" value="t_SNARE"/>
    <property type="match status" value="1"/>
</dbReference>
<dbReference type="Pfam" id="PF14523">
    <property type="entry name" value="Syntaxin_2"/>
    <property type="match status" value="1"/>
</dbReference>
<keyword evidence="3" id="KW-0472">Membrane</keyword>
<organism evidence="5">
    <name type="scientific">Rhododendron williamsianum</name>
    <dbReference type="NCBI Taxonomy" id="262921"/>
    <lineage>
        <taxon>Eukaryota</taxon>
        <taxon>Viridiplantae</taxon>
        <taxon>Streptophyta</taxon>
        <taxon>Embryophyta</taxon>
        <taxon>Tracheophyta</taxon>
        <taxon>Spermatophyta</taxon>
        <taxon>Magnoliopsida</taxon>
        <taxon>eudicotyledons</taxon>
        <taxon>Gunneridae</taxon>
        <taxon>Pentapetalae</taxon>
        <taxon>asterids</taxon>
        <taxon>Ericales</taxon>
        <taxon>Ericaceae</taxon>
        <taxon>Ericoideae</taxon>
        <taxon>Rhodoreae</taxon>
        <taxon>Rhododendron</taxon>
    </lineage>
</organism>
<protein>
    <recommendedName>
        <fullName evidence="4">t-SNARE coiled-coil homology domain-containing protein</fullName>
    </recommendedName>
</protein>
<evidence type="ECO:0000256" key="3">
    <source>
        <dbReference type="SAM" id="Phobius"/>
    </source>
</evidence>
<keyword evidence="1" id="KW-0813">Transport</keyword>
<dbReference type="EMBL" id="QEFC01003985">
    <property type="protein sequence ID" value="KAE9446115.1"/>
    <property type="molecule type" value="Genomic_DNA"/>
</dbReference>
<proteinExistence type="predicted"/>
<feature type="transmembrane region" description="Helical" evidence="3">
    <location>
        <begin position="376"/>
        <end position="402"/>
    </location>
</feature>
<evidence type="ECO:0000256" key="2">
    <source>
        <dbReference type="SAM" id="MobiDB-lite"/>
    </source>
</evidence>
<feature type="transmembrane region" description="Helical" evidence="3">
    <location>
        <begin position="274"/>
        <end position="295"/>
    </location>
</feature>
<dbReference type="Gene3D" id="1.20.58.70">
    <property type="match status" value="1"/>
</dbReference>
<dbReference type="SUPFAM" id="SSF47661">
    <property type="entry name" value="t-snare proteins"/>
    <property type="match status" value="1"/>
</dbReference>
<feature type="transmembrane region" description="Helical" evidence="3">
    <location>
        <begin position="307"/>
        <end position="331"/>
    </location>
</feature>
<dbReference type="GO" id="GO:0016020">
    <property type="term" value="C:membrane"/>
    <property type="evidence" value="ECO:0007669"/>
    <property type="project" value="InterPro"/>
</dbReference>
<keyword evidence="1" id="KW-0653">Protein transport</keyword>
<feature type="non-terminal residue" evidence="5">
    <location>
        <position position="1"/>
    </location>
</feature>
<dbReference type="InterPro" id="IPR010989">
    <property type="entry name" value="SNARE"/>
</dbReference>
<dbReference type="AlphaFoldDB" id="A0A6A4KJ47"/>
<name>A0A6A4KJ47_9ERIC</name>
<dbReference type="Gene3D" id="1.20.5.110">
    <property type="match status" value="1"/>
</dbReference>
<sequence length="443" mass="48385">MSFQDLQNGAKPSPSSRNQPSQAVAAGIFQINTAVSGFRRLVDSIGTAKDTPDHRLKLRNTRQRILQLVKETSAKLKSLTDSDRGANADNIERLCEMLASVIVLFGQEILLLGNEIAFNEAIMEEREQGIRDIQEEIGQTNEIFKDLAVLVYEQGVVIDDIQSNIEDSSGASTQARVQLSKASKMLVGAGNSRGGGGDYTGCPHHIVRKYKSAAMAALIYHIFSSSALVSLGLYHVISATRNHLKSPRDYSAKPYHPFPSSSSLPPPYHRLKYLQLYLLILCLLVAFAHQALISTDSDPLLKGRTPVHFFTSLQSAFVILLFLLLSLSLLLSETTSLLPLPTDLFFGALRGRRRDRGFDMPSRAVDPSNGAFTLRAVAILDLVFVIHVMFVVVIVMVTYAAVVKTVGIRARFGSYEALPTAAAVVSATDSNHIQMKALTGTQA</sequence>
<keyword evidence="3" id="KW-1133">Transmembrane helix</keyword>
<feature type="transmembrane region" description="Helical" evidence="3">
    <location>
        <begin position="218"/>
        <end position="237"/>
    </location>
</feature>
<evidence type="ECO:0000256" key="1">
    <source>
        <dbReference type="ARBA" id="ARBA00022927"/>
    </source>
</evidence>
<comment type="caution">
    <text evidence="5">The sequence shown here is derived from an EMBL/GenBank/DDBJ whole genome shotgun (WGS) entry which is preliminary data.</text>
</comment>
<evidence type="ECO:0000259" key="4">
    <source>
        <dbReference type="PROSITE" id="PS50192"/>
    </source>
</evidence>
<feature type="domain" description="T-SNARE coiled-coil homology" evidence="4">
    <location>
        <begin position="120"/>
        <end position="182"/>
    </location>
</feature>
<dbReference type="PANTHER" id="PTHR47830">
    <property type="entry name" value="OS11G0534100 PROTEIN"/>
    <property type="match status" value="1"/>
</dbReference>
<dbReference type="CDD" id="cd15840">
    <property type="entry name" value="SNARE_Qa"/>
    <property type="match status" value="1"/>
</dbReference>
<dbReference type="PANTHER" id="PTHR47830:SF1">
    <property type="entry name" value="OS11G0534100 PROTEIN"/>
    <property type="match status" value="1"/>
</dbReference>
<keyword evidence="3" id="KW-0812">Transmembrane</keyword>
<gene>
    <name evidence="5" type="ORF">C3L33_22069</name>
</gene>
<evidence type="ECO:0000313" key="5">
    <source>
        <dbReference type="EMBL" id="KAE9446115.1"/>
    </source>
</evidence>
<reference evidence="5" key="1">
    <citation type="journal article" date="2019" name="Genome Biol. Evol.">
        <title>The Rhododendron genome and chromosomal organization provide insight into shared whole-genome duplications across the heath family (Ericaceae).</title>
        <authorList>
            <person name="Soza V.L."/>
            <person name="Lindsley D."/>
            <person name="Waalkes A."/>
            <person name="Ramage E."/>
            <person name="Patwardhan R.P."/>
            <person name="Burton J.N."/>
            <person name="Adey A."/>
            <person name="Kumar A."/>
            <person name="Qiu R."/>
            <person name="Shendure J."/>
            <person name="Hall B."/>
        </authorList>
    </citation>
    <scope>NUCLEOTIDE SEQUENCE</scope>
    <source>
        <strain evidence="5">RSF 1966-606</strain>
    </source>
</reference>
<dbReference type="GO" id="GO:0016192">
    <property type="term" value="P:vesicle-mediated transport"/>
    <property type="evidence" value="ECO:0007669"/>
    <property type="project" value="InterPro"/>
</dbReference>
<dbReference type="GO" id="GO:0015031">
    <property type="term" value="P:protein transport"/>
    <property type="evidence" value="ECO:0007669"/>
    <property type="project" value="UniProtKB-KW"/>
</dbReference>
<dbReference type="OrthoDB" id="364348at2759"/>
<dbReference type="InterPro" id="IPR000727">
    <property type="entry name" value="T_SNARE_dom"/>
</dbReference>
<dbReference type="InterPro" id="IPR006011">
    <property type="entry name" value="Syntaxin_N"/>
</dbReference>
<feature type="region of interest" description="Disordered" evidence="2">
    <location>
        <begin position="1"/>
        <end position="21"/>
    </location>
</feature>